<keyword evidence="2" id="KW-1185">Reference proteome</keyword>
<dbReference type="Proteomes" id="UP000035930">
    <property type="component" value="Chromosome"/>
</dbReference>
<dbReference type="EMBL" id="CP011923">
    <property type="protein sequence ID" value="AKN88384.1"/>
    <property type="molecule type" value="Genomic_DNA"/>
</dbReference>
<accession>A0ABN4H8E3</accession>
<gene>
    <name evidence="1" type="ORF">FNO190_0583</name>
</gene>
<evidence type="ECO:0000313" key="1">
    <source>
        <dbReference type="EMBL" id="AKN88384.1"/>
    </source>
</evidence>
<proteinExistence type="predicted"/>
<sequence>MFISSLVISLGVSTGTNVASPLGAPSNIYTEVSLAIVEDGPIGCRPFT</sequence>
<reference evidence="1" key="1">
    <citation type="submission" date="2017-08" db="EMBL/GenBank/DDBJ databases">
        <title>Complete Genome Sequence of Francisella noatunensis subsp. orientalis strain FNO190.</title>
        <authorList>
            <person name="Pereira F.L."/>
            <person name="Goncalves L.A."/>
            <person name="Guilherme T.C."/>
            <person name="Soares S.C."/>
            <person name="Dorella F.A."/>
            <person name="Carvalho A.F."/>
            <person name="Leibowitz M.P."/>
            <person name="Leal C.A.G."/>
            <person name="Azevedo V.A.C."/>
            <person name="Figueiredo H.C.P."/>
        </authorList>
    </citation>
    <scope>NUCLEOTIDE SEQUENCE</scope>
    <source>
        <strain evidence="1">FNO190</strain>
    </source>
</reference>
<protein>
    <submittedName>
        <fullName evidence="1">Uncharacterized protein</fullName>
    </submittedName>
</protein>
<organism evidence="1 2">
    <name type="scientific">Francisella orientalis</name>
    <dbReference type="NCBI Taxonomy" id="299583"/>
    <lineage>
        <taxon>Bacteria</taxon>
        <taxon>Pseudomonadati</taxon>
        <taxon>Pseudomonadota</taxon>
        <taxon>Gammaproteobacteria</taxon>
        <taxon>Thiotrichales</taxon>
        <taxon>Francisellaceae</taxon>
        <taxon>Francisella</taxon>
    </lineage>
</organism>
<name>A0ABN4H8E3_9GAMM</name>
<evidence type="ECO:0000313" key="2">
    <source>
        <dbReference type="Proteomes" id="UP000035930"/>
    </source>
</evidence>